<evidence type="ECO:0000313" key="8">
    <source>
        <dbReference type="Proteomes" id="UP001501321"/>
    </source>
</evidence>
<name>A0ABP8PWU3_9GAMM</name>
<dbReference type="Gene3D" id="1.10.287.470">
    <property type="entry name" value="Helix hairpin bin"/>
    <property type="match status" value="1"/>
</dbReference>
<gene>
    <name evidence="7" type="primary">vmeC</name>
    <name evidence="7" type="ORF">GCM10023095_05840</name>
</gene>
<keyword evidence="3" id="KW-0813">Transport</keyword>
<dbReference type="SUPFAM" id="SSF111369">
    <property type="entry name" value="HlyD-like secretion proteins"/>
    <property type="match status" value="1"/>
</dbReference>
<dbReference type="Gene3D" id="2.40.30.170">
    <property type="match status" value="1"/>
</dbReference>
<dbReference type="PANTHER" id="PTHR30469">
    <property type="entry name" value="MULTIDRUG RESISTANCE PROTEIN MDTA"/>
    <property type="match status" value="1"/>
</dbReference>
<evidence type="ECO:0000256" key="3">
    <source>
        <dbReference type="ARBA" id="ARBA00022448"/>
    </source>
</evidence>
<dbReference type="EMBL" id="BAABFC010000003">
    <property type="protein sequence ID" value="GAA4494361.1"/>
    <property type="molecule type" value="Genomic_DNA"/>
</dbReference>
<reference evidence="8" key="1">
    <citation type="journal article" date="2019" name="Int. J. Syst. Evol. Microbiol.">
        <title>The Global Catalogue of Microorganisms (GCM) 10K type strain sequencing project: providing services to taxonomists for standard genome sequencing and annotation.</title>
        <authorList>
            <consortium name="The Broad Institute Genomics Platform"/>
            <consortium name="The Broad Institute Genome Sequencing Center for Infectious Disease"/>
            <person name="Wu L."/>
            <person name="Ma J."/>
        </authorList>
    </citation>
    <scope>NUCLEOTIDE SEQUENCE [LARGE SCALE GENOMIC DNA]</scope>
    <source>
        <strain evidence="8">JCM 32226</strain>
    </source>
</reference>
<feature type="domain" description="CusB-like beta-barrel" evidence="5">
    <location>
        <begin position="200"/>
        <end position="269"/>
    </location>
</feature>
<dbReference type="InterPro" id="IPR058625">
    <property type="entry name" value="MdtA-like_BSH"/>
</dbReference>
<organism evidence="7 8">
    <name type="scientific">Pseudaeromonas paramecii</name>
    <dbReference type="NCBI Taxonomy" id="2138166"/>
    <lineage>
        <taxon>Bacteria</taxon>
        <taxon>Pseudomonadati</taxon>
        <taxon>Pseudomonadota</taxon>
        <taxon>Gammaproteobacteria</taxon>
        <taxon>Aeromonadales</taxon>
        <taxon>Aeromonadaceae</taxon>
        <taxon>Pseudaeromonas</taxon>
    </lineage>
</organism>
<evidence type="ECO:0000259" key="5">
    <source>
        <dbReference type="Pfam" id="PF25954"/>
    </source>
</evidence>
<keyword evidence="8" id="KW-1185">Reference proteome</keyword>
<sequence length="369" mass="39500">MAIMLVIALLIFGSVIGYNIINIKGKMDEMANQPAPTFPVTALQVKASEWHPIIDAIGFIEPNQGVTLSNQSDGKVVGIRFESGQQVKAGQKLIELDTAVEKANLKAAQGRMPATKANLERMRSLYAKGSVAKGNLDDAEAEYLALAGQIESLQATIDRLTISAPFAGQVGIRNVYLGEYLKSGTDIVRLEDTSLMKIRFTIPQTDISKVSVGQSLNIFVDAYPNQPFKGQISAIEPAVNAQSGVVEVQAAIPNTHNLLRSGMFAKVQVLLPVLTDQVVLPQNAINFTLYGETVFVLEDGKTAQGEPVKIAKQVVVKVGERAGNDAHVISGLKPGDLVVTSGQIRLSNGSQAKLVEDKTLDVPATTPML</sequence>
<dbReference type="Pfam" id="PF25954">
    <property type="entry name" value="Beta-barrel_RND_2"/>
    <property type="match status" value="1"/>
</dbReference>
<dbReference type="Gene3D" id="2.40.50.100">
    <property type="match status" value="1"/>
</dbReference>
<dbReference type="PANTHER" id="PTHR30469:SF11">
    <property type="entry name" value="BLL4320 PROTEIN"/>
    <property type="match status" value="1"/>
</dbReference>
<dbReference type="InterPro" id="IPR058792">
    <property type="entry name" value="Beta-barrel_RND_2"/>
</dbReference>
<evidence type="ECO:0000256" key="2">
    <source>
        <dbReference type="ARBA" id="ARBA00009477"/>
    </source>
</evidence>
<evidence type="ECO:0000256" key="1">
    <source>
        <dbReference type="ARBA" id="ARBA00004196"/>
    </source>
</evidence>
<feature type="domain" description="Multidrug resistance protein MdtA-like C-terminal permuted SH3" evidence="6">
    <location>
        <begin position="278"/>
        <end position="342"/>
    </location>
</feature>
<dbReference type="Proteomes" id="UP001501321">
    <property type="component" value="Unassembled WGS sequence"/>
</dbReference>
<comment type="subcellular location">
    <subcellularLocation>
        <location evidence="1">Cell envelope</location>
    </subcellularLocation>
</comment>
<dbReference type="InterPro" id="IPR058627">
    <property type="entry name" value="MdtA-like_C"/>
</dbReference>
<dbReference type="Gene3D" id="2.40.420.20">
    <property type="match status" value="1"/>
</dbReference>
<evidence type="ECO:0000313" key="7">
    <source>
        <dbReference type="EMBL" id="GAA4494361.1"/>
    </source>
</evidence>
<dbReference type="NCBIfam" id="TIGR01730">
    <property type="entry name" value="RND_mfp"/>
    <property type="match status" value="1"/>
</dbReference>
<protein>
    <submittedName>
        <fullName evidence="7">Multidrug efflux RND transporter periplasmic adaptor subunit VmeC</fullName>
    </submittedName>
</protein>
<evidence type="ECO:0000259" key="6">
    <source>
        <dbReference type="Pfam" id="PF25967"/>
    </source>
</evidence>
<dbReference type="InterPro" id="IPR006143">
    <property type="entry name" value="RND_pump_MFP"/>
</dbReference>
<dbReference type="Pfam" id="PF25967">
    <property type="entry name" value="RND-MFP_C"/>
    <property type="match status" value="1"/>
</dbReference>
<dbReference type="Pfam" id="PF25917">
    <property type="entry name" value="BSH_RND"/>
    <property type="match status" value="1"/>
</dbReference>
<feature type="domain" description="Multidrug resistance protein MdtA-like barrel-sandwich hybrid" evidence="4">
    <location>
        <begin position="66"/>
        <end position="185"/>
    </location>
</feature>
<accession>A0ABP8PWU3</accession>
<comment type="caution">
    <text evidence="7">The sequence shown here is derived from an EMBL/GenBank/DDBJ whole genome shotgun (WGS) entry which is preliminary data.</text>
</comment>
<proteinExistence type="inferred from homology"/>
<evidence type="ECO:0000259" key="4">
    <source>
        <dbReference type="Pfam" id="PF25917"/>
    </source>
</evidence>
<comment type="similarity">
    <text evidence="2">Belongs to the membrane fusion protein (MFP) (TC 8.A.1) family.</text>
</comment>